<feature type="transmembrane region" description="Helical" evidence="8">
    <location>
        <begin position="319"/>
        <end position="338"/>
    </location>
</feature>
<dbReference type="InterPro" id="IPR035906">
    <property type="entry name" value="MetI-like_sf"/>
</dbReference>
<evidence type="ECO:0000259" key="9">
    <source>
        <dbReference type="PROSITE" id="PS50928"/>
    </source>
</evidence>
<feature type="transmembrane region" description="Helical" evidence="8">
    <location>
        <begin position="396"/>
        <end position="420"/>
    </location>
</feature>
<dbReference type="Gene3D" id="1.10.3720.10">
    <property type="entry name" value="MetI-like"/>
    <property type="match status" value="2"/>
</dbReference>
<evidence type="ECO:0000256" key="3">
    <source>
        <dbReference type="ARBA" id="ARBA00022475"/>
    </source>
</evidence>
<comment type="subcellular location">
    <subcellularLocation>
        <location evidence="1">Cell inner membrane</location>
        <topology evidence="1">Multi-pass membrane protein</topology>
    </subcellularLocation>
    <subcellularLocation>
        <location evidence="8">Cell membrane</location>
        <topology evidence="8">Multi-pass membrane protein</topology>
    </subcellularLocation>
</comment>
<evidence type="ECO:0000256" key="2">
    <source>
        <dbReference type="ARBA" id="ARBA00022448"/>
    </source>
</evidence>
<proteinExistence type="inferred from homology"/>
<feature type="transmembrane region" description="Helical" evidence="8">
    <location>
        <begin position="39"/>
        <end position="68"/>
    </location>
</feature>
<dbReference type="GO" id="GO:0005886">
    <property type="term" value="C:plasma membrane"/>
    <property type="evidence" value="ECO:0007669"/>
    <property type="project" value="UniProtKB-SubCell"/>
</dbReference>
<dbReference type="PANTHER" id="PTHR43357:SF3">
    <property type="entry name" value="FE(3+)-TRANSPORT SYSTEM PERMEASE PROTEIN FBPB 2"/>
    <property type="match status" value="1"/>
</dbReference>
<evidence type="ECO:0000256" key="8">
    <source>
        <dbReference type="RuleBase" id="RU363032"/>
    </source>
</evidence>
<evidence type="ECO:0000256" key="6">
    <source>
        <dbReference type="ARBA" id="ARBA00022989"/>
    </source>
</evidence>
<accession>A0A6J4T4W7</accession>
<feature type="domain" description="ABC transmembrane type-1" evidence="9">
    <location>
        <begin position="40"/>
        <end position="241"/>
    </location>
</feature>
<feature type="transmembrane region" description="Helical" evidence="8">
    <location>
        <begin position="125"/>
        <end position="143"/>
    </location>
</feature>
<evidence type="ECO:0000313" key="10">
    <source>
        <dbReference type="EMBL" id="CAA9513587.1"/>
    </source>
</evidence>
<sequence>MVGVLVALLVAGPLLVLPLSFIGAGDAFGEIATALLPQALMASVVLAAGVGVGTVTIGGGLAVLVSFYDFPGRRWLDWALVLPLAMPAYVLVFVLLGQYDPDGALQGAMRGIFGPAFQLPEIRSTFGAIALLTLVLYPYVYVLGRAAFLSQSRDTLEAARTLGLSQGAAIRRVALPLARPALAAGGALAVMEALADFGAVNLLNYRAMTDAIYRVWYGTFDRAAALQLASVLVTFTFLLVGVERLLRGRARYHGALARGEAVIPRRLSGWRGWLAAAPGILLLAVVLVAPLLQLTIWSVRSLGEGAGARALTSAAVNSLLLAGVAALVAVAAATVIAYGRRSNPSRLASVTAGLSSLGYAVPGTVVAVAVYVPLAWIDRRIAGGAESALGIELPLLFTGTLLGLVLAYVVRFHALALSAVTTRMERIEPSLDDAARSLGADHPRVLSDVHVPLLWPGILTAGLLVFVEVMKELPVTALLRPLGGDTLAV</sequence>
<keyword evidence="6 8" id="KW-1133">Transmembrane helix</keyword>
<dbReference type="PANTHER" id="PTHR43357">
    <property type="entry name" value="INNER MEMBRANE ABC TRANSPORTER PERMEASE PROTEIN YDCV"/>
    <property type="match status" value="1"/>
</dbReference>
<keyword evidence="4" id="KW-0997">Cell inner membrane</keyword>
<dbReference type="GO" id="GO:0055085">
    <property type="term" value="P:transmembrane transport"/>
    <property type="evidence" value="ECO:0007669"/>
    <property type="project" value="InterPro"/>
</dbReference>
<keyword evidence="7 8" id="KW-0472">Membrane</keyword>
<dbReference type="InterPro" id="IPR000515">
    <property type="entry name" value="MetI-like"/>
</dbReference>
<feature type="transmembrane region" description="Helical" evidence="8">
    <location>
        <begin position="181"/>
        <end position="203"/>
    </location>
</feature>
<organism evidence="10">
    <name type="scientific">uncultured Solirubrobacteraceae bacterium</name>
    <dbReference type="NCBI Taxonomy" id="1162706"/>
    <lineage>
        <taxon>Bacteria</taxon>
        <taxon>Bacillati</taxon>
        <taxon>Actinomycetota</taxon>
        <taxon>Thermoleophilia</taxon>
        <taxon>Solirubrobacterales</taxon>
        <taxon>Solirubrobacteraceae</taxon>
        <taxon>environmental samples</taxon>
    </lineage>
</organism>
<keyword evidence="5 8" id="KW-0812">Transmembrane</keyword>
<keyword evidence="2 8" id="KW-0813">Transport</keyword>
<feature type="transmembrane region" description="Helical" evidence="8">
    <location>
        <begin position="350"/>
        <end position="376"/>
    </location>
</feature>
<evidence type="ECO:0000256" key="4">
    <source>
        <dbReference type="ARBA" id="ARBA00022519"/>
    </source>
</evidence>
<feature type="non-terminal residue" evidence="10">
    <location>
        <position position="489"/>
    </location>
</feature>
<dbReference type="AlphaFoldDB" id="A0A6J4T4W7"/>
<dbReference type="SUPFAM" id="SSF161098">
    <property type="entry name" value="MetI-like"/>
    <property type="match status" value="2"/>
</dbReference>
<comment type="similarity">
    <text evidence="8">Belongs to the binding-protein-dependent transport system permease family.</text>
</comment>
<dbReference type="Pfam" id="PF00528">
    <property type="entry name" value="BPD_transp_1"/>
    <property type="match status" value="2"/>
</dbReference>
<gene>
    <name evidence="10" type="ORF">AVDCRST_MAG69-2630</name>
</gene>
<dbReference type="CDD" id="cd06261">
    <property type="entry name" value="TM_PBP2"/>
    <property type="match status" value="1"/>
</dbReference>
<feature type="transmembrane region" description="Helical" evidence="8">
    <location>
        <begin position="75"/>
        <end position="96"/>
    </location>
</feature>
<dbReference type="EMBL" id="CADCVP010000287">
    <property type="protein sequence ID" value="CAA9513587.1"/>
    <property type="molecule type" value="Genomic_DNA"/>
</dbReference>
<evidence type="ECO:0000256" key="7">
    <source>
        <dbReference type="ARBA" id="ARBA00023136"/>
    </source>
</evidence>
<keyword evidence="3" id="KW-1003">Cell membrane</keyword>
<feature type="transmembrane region" description="Helical" evidence="8">
    <location>
        <begin position="273"/>
        <end position="299"/>
    </location>
</feature>
<feature type="transmembrane region" description="Helical" evidence="8">
    <location>
        <begin position="223"/>
        <end position="242"/>
    </location>
</feature>
<reference evidence="10" key="1">
    <citation type="submission" date="2020-02" db="EMBL/GenBank/DDBJ databases">
        <authorList>
            <person name="Meier V. D."/>
        </authorList>
    </citation>
    <scope>NUCLEOTIDE SEQUENCE</scope>
    <source>
        <strain evidence="10">AVDCRST_MAG69</strain>
    </source>
</reference>
<name>A0A6J4T4W7_9ACTN</name>
<evidence type="ECO:0000256" key="5">
    <source>
        <dbReference type="ARBA" id="ARBA00022692"/>
    </source>
</evidence>
<evidence type="ECO:0000256" key="1">
    <source>
        <dbReference type="ARBA" id="ARBA00004429"/>
    </source>
</evidence>
<dbReference type="PROSITE" id="PS50928">
    <property type="entry name" value="ABC_TM1"/>
    <property type="match status" value="2"/>
</dbReference>
<feature type="domain" description="ABC transmembrane type-1" evidence="9">
    <location>
        <begin position="315"/>
        <end position="489"/>
    </location>
</feature>
<protein>
    <submittedName>
        <fullName evidence="10">Ferric iron ABC transporter, permease protein</fullName>
    </submittedName>
</protein>